<protein>
    <submittedName>
        <fullName evidence="1">Uncharacterized protein</fullName>
    </submittedName>
</protein>
<dbReference type="AlphaFoldDB" id="X1TLD9"/>
<organism evidence="1">
    <name type="scientific">marine sediment metagenome</name>
    <dbReference type="NCBI Taxonomy" id="412755"/>
    <lineage>
        <taxon>unclassified sequences</taxon>
        <taxon>metagenomes</taxon>
        <taxon>ecological metagenomes</taxon>
    </lineage>
</organism>
<sequence length="138" mass="15414">MTTTGQILIVRKAARREAFKEVGKWLESTITDESPERLDEPFPVKVTGFDILRMRDAGLLPKGAEPEMEIKRERAKKVHALLDGKASIRVVFLMARAYLYGGLEKPLDELTDEELLAEPVVGPKTIEEIRTVIPSPGS</sequence>
<evidence type="ECO:0000313" key="1">
    <source>
        <dbReference type="EMBL" id="GAJ06069.1"/>
    </source>
</evidence>
<name>X1TLD9_9ZZZZ</name>
<comment type="caution">
    <text evidence="1">The sequence shown here is derived from an EMBL/GenBank/DDBJ whole genome shotgun (WGS) entry which is preliminary data.</text>
</comment>
<accession>X1TLD9</accession>
<dbReference type="EMBL" id="BARW01026494">
    <property type="protein sequence ID" value="GAJ06069.1"/>
    <property type="molecule type" value="Genomic_DNA"/>
</dbReference>
<reference evidence="1" key="1">
    <citation type="journal article" date="2014" name="Front. Microbiol.">
        <title>High frequency of phylogenetically diverse reductive dehalogenase-homologous genes in deep subseafloor sedimentary metagenomes.</title>
        <authorList>
            <person name="Kawai M."/>
            <person name="Futagami T."/>
            <person name="Toyoda A."/>
            <person name="Takaki Y."/>
            <person name="Nishi S."/>
            <person name="Hori S."/>
            <person name="Arai W."/>
            <person name="Tsubouchi T."/>
            <person name="Morono Y."/>
            <person name="Uchiyama I."/>
            <person name="Ito T."/>
            <person name="Fujiyama A."/>
            <person name="Inagaki F."/>
            <person name="Takami H."/>
        </authorList>
    </citation>
    <scope>NUCLEOTIDE SEQUENCE</scope>
    <source>
        <strain evidence="1">Expedition CK06-06</strain>
    </source>
</reference>
<gene>
    <name evidence="1" type="ORF">S12H4_43199</name>
</gene>
<proteinExistence type="predicted"/>